<evidence type="ECO:0000313" key="3">
    <source>
        <dbReference type="EMBL" id="SMB80417.1"/>
    </source>
</evidence>
<protein>
    <submittedName>
        <fullName evidence="3">Signal peptide-containing protein, YSIRK family</fullName>
    </submittedName>
</protein>
<dbReference type="EMBL" id="FWWR01000009">
    <property type="protein sequence ID" value="SMB80417.1"/>
    <property type="molecule type" value="Genomic_DNA"/>
</dbReference>
<keyword evidence="1" id="KW-0732">Signal</keyword>
<dbReference type="Pfam" id="PF04650">
    <property type="entry name" value="YSIRK_signal"/>
    <property type="match status" value="1"/>
</dbReference>
<dbReference type="AlphaFoldDB" id="A0A1W1UH69"/>
<organism evidence="3 4">
    <name type="scientific">Peptoniphilus asaccharolyticus DSM 20463</name>
    <dbReference type="NCBI Taxonomy" id="573058"/>
    <lineage>
        <taxon>Bacteria</taxon>
        <taxon>Bacillati</taxon>
        <taxon>Bacillota</taxon>
        <taxon>Tissierellia</taxon>
        <taxon>Tissierellales</taxon>
        <taxon>Peptoniphilaceae</taxon>
        <taxon>Peptoniphilus</taxon>
    </lineage>
</organism>
<reference evidence="4" key="1">
    <citation type="submission" date="2017-04" db="EMBL/GenBank/DDBJ databases">
        <authorList>
            <person name="Varghese N."/>
            <person name="Submissions S."/>
        </authorList>
    </citation>
    <scope>NUCLEOTIDE SEQUENCE [LARGE SCALE GENOMIC DNA]</scope>
    <source>
        <strain evidence="4">DSM 20463</strain>
    </source>
</reference>
<feature type="domain" description="YSIRK Gram-positive signal peptide" evidence="2">
    <location>
        <begin position="14"/>
        <end position="30"/>
    </location>
</feature>
<gene>
    <name evidence="3" type="ORF">SAMN00017477_0233</name>
</gene>
<dbReference type="NCBIfam" id="TIGR01168">
    <property type="entry name" value="YSIRK_signal"/>
    <property type="match status" value="1"/>
</dbReference>
<dbReference type="InterPro" id="IPR005877">
    <property type="entry name" value="YSIRK_signal_dom"/>
</dbReference>
<dbReference type="Proteomes" id="UP000192368">
    <property type="component" value="Unassembled WGS sequence"/>
</dbReference>
<accession>A0A1W1UH69</accession>
<proteinExistence type="predicted"/>
<keyword evidence="4" id="KW-1185">Reference proteome</keyword>
<evidence type="ECO:0000259" key="2">
    <source>
        <dbReference type="Pfam" id="PF04650"/>
    </source>
</evidence>
<name>A0A1W1UH69_PEPAS</name>
<sequence>MKKFKGLIENRKQNKVYRYSIRRLSIGVVSCVLEHLYCLELQV</sequence>
<dbReference type="RefSeq" id="WP_084229942.1">
    <property type="nucleotide sequence ID" value="NZ_FWWR01000009.1"/>
</dbReference>
<evidence type="ECO:0000256" key="1">
    <source>
        <dbReference type="ARBA" id="ARBA00022729"/>
    </source>
</evidence>
<dbReference type="STRING" id="573058.SAMN00017477_0233"/>
<evidence type="ECO:0000313" key="4">
    <source>
        <dbReference type="Proteomes" id="UP000192368"/>
    </source>
</evidence>